<dbReference type="SMART" id="SM00304">
    <property type="entry name" value="HAMP"/>
    <property type="match status" value="1"/>
</dbReference>
<protein>
    <submittedName>
        <fullName evidence="13">Methyl-accepting chemotaxis protein</fullName>
    </submittedName>
</protein>
<reference evidence="14" key="1">
    <citation type="journal article" date="2019" name="Int. J. Syst. Evol. Microbiol.">
        <title>The Global Catalogue of Microorganisms (GCM) 10K type strain sequencing project: providing services to taxonomists for standard genome sequencing and annotation.</title>
        <authorList>
            <consortium name="The Broad Institute Genomics Platform"/>
            <consortium name="The Broad Institute Genome Sequencing Center for Infectious Disease"/>
            <person name="Wu L."/>
            <person name="Ma J."/>
        </authorList>
    </citation>
    <scope>NUCLEOTIDE SEQUENCE [LARGE SCALE GENOMIC DNA]</scope>
    <source>
        <strain evidence="14">GH52</strain>
    </source>
</reference>
<comment type="similarity">
    <text evidence="8">Belongs to the methyl-accepting chemotaxis (MCP) protein family.</text>
</comment>
<proteinExistence type="inferred from homology"/>
<evidence type="ECO:0000256" key="2">
    <source>
        <dbReference type="ARBA" id="ARBA00022475"/>
    </source>
</evidence>
<dbReference type="InterPro" id="IPR033479">
    <property type="entry name" value="dCache_1"/>
</dbReference>
<evidence type="ECO:0000256" key="7">
    <source>
        <dbReference type="ARBA" id="ARBA00023224"/>
    </source>
</evidence>
<dbReference type="PANTHER" id="PTHR32089">
    <property type="entry name" value="METHYL-ACCEPTING CHEMOTAXIS PROTEIN MCPB"/>
    <property type="match status" value="1"/>
</dbReference>
<dbReference type="Proteomes" id="UP001597362">
    <property type="component" value="Unassembled WGS sequence"/>
</dbReference>
<dbReference type="CDD" id="cd18774">
    <property type="entry name" value="PDC2_HK_sensor"/>
    <property type="match status" value="1"/>
</dbReference>
<dbReference type="EMBL" id="JBHUHO010000030">
    <property type="protein sequence ID" value="MFD2116420.1"/>
    <property type="molecule type" value="Genomic_DNA"/>
</dbReference>
<dbReference type="PROSITE" id="PS50111">
    <property type="entry name" value="CHEMOTAXIS_TRANSDUC_2"/>
    <property type="match status" value="1"/>
</dbReference>
<evidence type="ECO:0000256" key="10">
    <source>
        <dbReference type="SAM" id="Phobius"/>
    </source>
</evidence>
<evidence type="ECO:0000256" key="4">
    <source>
        <dbReference type="ARBA" id="ARBA00022692"/>
    </source>
</evidence>
<feature type="domain" description="HAMP" evidence="12">
    <location>
        <begin position="351"/>
        <end position="404"/>
    </location>
</feature>
<keyword evidence="3" id="KW-0145">Chemotaxis</keyword>
<dbReference type="InterPro" id="IPR004089">
    <property type="entry name" value="MCPsignal_dom"/>
</dbReference>
<dbReference type="PRINTS" id="PR00260">
    <property type="entry name" value="CHEMTRNSDUCR"/>
</dbReference>
<dbReference type="PROSITE" id="PS50885">
    <property type="entry name" value="HAMP"/>
    <property type="match status" value="1"/>
</dbReference>
<dbReference type="Pfam" id="PF00672">
    <property type="entry name" value="HAMP"/>
    <property type="match status" value="1"/>
</dbReference>
<keyword evidence="14" id="KW-1185">Reference proteome</keyword>
<sequence>MVDNNKKSKREQSSKVKVQKVAQQSRNILLQFKNSVGIKLFGIIFVSILLCVLVIGITAYSQAKNLIERNVSDASLQTIKQLSDNMDIAFKNFEDLSLQILMDKELSSAMDTLFRETDDYTKFQATRLLGDKLNDYTLSNGTISSAALIPLKGGPIATSGSSSLANASKILELPWFKEAVERQGRSYWVEPQSTGILNADNGQSIALARVIKGVSGTGANPHMLILEIPIERITERYSDVNLGENSIISVVNSTGQYVAHEDKTVLGQEASVESDLFAEEELVRSETLKNRDGQSVLTIFKSFDTIPHWKLFATIPVSVLVEDAKVIATATWITAIFAAILAVLIGYVVIRTIARPLVQLCELMLKGSKGDLTVRATDTKRQDEIGQLGNSFNVMMTQISSLAIQTTRSAADVLHTASELSDSSRKTAIAAQEIAAATEQIANGATSLATEAEQGSDMTSTMNEQMQSVLDANRVMVQSAVQVEQASEQGTSYMGMVMEKTGKTEEMTRSMVEKVKALQESTGSIVKILDVLTSIMQQTNILSLNAAIEATRAGAAGRGFMVVADEIRQLADQSRQSIGVVAQITETIQQEIDETVNVLSDAYPLFQEQISSVKEANQIFLSVQGQMGQFVERLETATGSIGELDKAQRVLSDAMTNVSAVAQQSSATAEEVASLSHEQLGISENLVQLSTKLDAVSHGLKDVLQQFKIE</sequence>
<dbReference type="Gene3D" id="3.30.450.20">
    <property type="entry name" value="PAS domain"/>
    <property type="match status" value="1"/>
</dbReference>
<comment type="subcellular location">
    <subcellularLocation>
        <location evidence="1">Cell membrane</location>
        <topology evidence="1">Multi-pass membrane protein</topology>
    </subcellularLocation>
</comment>
<dbReference type="CDD" id="cd06225">
    <property type="entry name" value="HAMP"/>
    <property type="match status" value="1"/>
</dbReference>
<dbReference type="Gene3D" id="1.10.287.950">
    <property type="entry name" value="Methyl-accepting chemotaxis protein"/>
    <property type="match status" value="1"/>
</dbReference>
<feature type="transmembrane region" description="Helical" evidence="10">
    <location>
        <begin position="326"/>
        <end position="350"/>
    </location>
</feature>
<gene>
    <name evidence="13" type="ORF">ACFSJH_11875</name>
</gene>
<dbReference type="SMART" id="SM00283">
    <property type="entry name" value="MA"/>
    <property type="match status" value="1"/>
</dbReference>
<dbReference type="PANTHER" id="PTHR32089:SF112">
    <property type="entry name" value="LYSOZYME-LIKE PROTEIN-RELATED"/>
    <property type="match status" value="1"/>
</dbReference>
<evidence type="ECO:0000256" key="6">
    <source>
        <dbReference type="ARBA" id="ARBA00023136"/>
    </source>
</evidence>
<evidence type="ECO:0000259" key="11">
    <source>
        <dbReference type="PROSITE" id="PS50111"/>
    </source>
</evidence>
<keyword evidence="5 10" id="KW-1133">Transmembrane helix</keyword>
<dbReference type="Pfam" id="PF00015">
    <property type="entry name" value="MCPsignal"/>
    <property type="match status" value="1"/>
</dbReference>
<dbReference type="SUPFAM" id="SSF58104">
    <property type="entry name" value="Methyl-accepting chemotaxis protein (MCP) signaling domain"/>
    <property type="match status" value="1"/>
</dbReference>
<feature type="transmembrane region" description="Helical" evidence="10">
    <location>
        <begin position="36"/>
        <end position="60"/>
    </location>
</feature>
<dbReference type="RefSeq" id="WP_377772568.1">
    <property type="nucleotide sequence ID" value="NZ_JBHUHO010000030.1"/>
</dbReference>
<evidence type="ECO:0000259" key="12">
    <source>
        <dbReference type="PROSITE" id="PS50885"/>
    </source>
</evidence>
<dbReference type="InterPro" id="IPR004090">
    <property type="entry name" value="Chemotax_Me-accpt_rcpt"/>
</dbReference>
<keyword evidence="2" id="KW-1003">Cell membrane</keyword>
<accession>A0ABW4YL17</accession>
<dbReference type="InterPro" id="IPR003660">
    <property type="entry name" value="HAMP_dom"/>
</dbReference>
<evidence type="ECO:0000256" key="3">
    <source>
        <dbReference type="ARBA" id="ARBA00022500"/>
    </source>
</evidence>
<comment type="caution">
    <text evidence="13">The sequence shown here is derived from an EMBL/GenBank/DDBJ whole genome shotgun (WGS) entry which is preliminary data.</text>
</comment>
<dbReference type="Pfam" id="PF02743">
    <property type="entry name" value="dCache_1"/>
    <property type="match status" value="1"/>
</dbReference>
<evidence type="ECO:0000256" key="9">
    <source>
        <dbReference type="PROSITE-ProRule" id="PRU00284"/>
    </source>
</evidence>
<feature type="domain" description="Methyl-accepting transducer" evidence="11">
    <location>
        <begin position="423"/>
        <end position="680"/>
    </location>
</feature>
<keyword evidence="6 10" id="KW-0472">Membrane</keyword>
<evidence type="ECO:0000256" key="5">
    <source>
        <dbReference type="ARBA" id="ARBA00022989"/>
    </source>
</evidence>
<dbReference type="Gene3D" id="6.10.340.10">
    <property type="match status" value="1"/>
</dbReference>
<evidence type="ECO:0000313" key="13">
    <source>
        <dbReference type="EMBL" id="MFD2116420.1"/>
    </source>
</evidence>
<evidence type="ECO:0000256" key="1">
    <source>
        <dbReference type="ARBA" id="ARBA00004651"/>
    </source>
</evidence>
<evidence type="ECO:0000313" key="14">
    <source>
        <dbReference type="Proteomes" id="UP001597362"/>
    </source>
</evidence>
<organism evidence="13 14">
    <name type="scientific">Paenibacillus yanchengensis</name>
    <dbReference type="NCBI Taxonomy" id="2035833"/>
    <lineage>
        <taxon>Bacteria</taxon>
        <taxon>Bacillati</taxon>
        <taxon>Bacillota</taxon>
        <taxon>Bacilli</taxon>
        <taxon>Bacillales</taxon>
        <taxon>Paenibacillaceae</taxon>
        <taxon>Paenibacillus</taxon>
    </lineage>
</organism>
<keyword evidence="4 10" id="KW-0812">Transmembrane</keyword>
<name>A0ABW4YL17_9BACL</name>
<evidence type="ECO:0000256" key="8">
    <source>
        <dbReference type="ARBA" id="ARBA00029447"/>
    </source>
</evidence>
<keyword evidence="7 9" id="KW-0807">Transducer</keyword>